<dbReference type="InterPro" id="IPR011335">
    <property type="entry name" value="Restrct_endonuc-II-like"/>
</dbReference>
<dbReference type="PANTHER" id="PTHR30015">
    <property type="entry name" value="MRR RESTRICTION SYSTEM PROTEIN"/>
    <property type="match status" value="1"/>
</dbReference>
<dbReference type="PANTHER" id="PTHR30015:SF7">
    <property type="entry name" value="TYPE IV METHYL-DIRECTED RESTRICTION ENZYME ECOKMRR"/>
    <property type="match status" value="1"/>
</dbReference>
<accession>A0A328YM66</accession>
<evidence type="ECO:0000259" key="3">
    <source>
        <dbReference type="Pfam" id="PF14338"/>
    </source>
</evidence>
<organism evidence="4 5">
    <name type="scientific">Flavobacterium aciduliphilum</name>
    <dbReference type="NCBI Taxonomy" id="1101402"/>
    <lineage>
        <taxon>Bacteria</taxon>
        <taxon>Pseudomonadati</taxon>
        <taxon>Bacteroidota</taxon>
        <taxon>Flavobacteriia</taxon>
        <taxon>Flavobacteriales</taxon>
        <taxon>Flavobacteriaceae</taxon>
        <taxon>Flavobacterium</taxon>
    </lineage>
</organism>
<feature type="compositionally biased region" description="Acidic residues" evidence="1">
    <location>
        <begin position="123"/>
        <end position="133"/>
    </location>
</feature>
<feature type="domain" description="Restriction endonuclease type IV Mrr" evidence="2">
    <location>
        <begin position="148"/>
        <end position="264"/>
    </location>
</feature>
<dbReference type="Proteomes" id="UP000248840">
    <property type="component" value="Unassembled WGS sequence"/>
</dbReference>
<keyword evidence="5" id="KW-1185">Reference proteome</keyword>
<dbReference type="SUPFAM" id="SSF52980">
    <property type="entry name" value="Restriction endonuclease-like"/>
    <property type="match status" value="1"/>
</dbReference>
<dbReference type="Pfam" id="PF14338">
    <property type="entry name" value="Mrr_N"/>
    <property type="match status" value="1"/>
</dbReference>
<dbReference type="AlphaFoldDB" id="A0A328YM66"/>
<dbReference type="RefSeq" id="WP_112113130.1">
    <property type="nucleotide sequence ID" value="NZ_QLSZ01000006.1"/>
</dbReference>
<gene>
    <name evidence="4" type="ORF">CLV55_1065</name>
</gene>
<name>A0A328YM66_9FLAO</name>
<reference evidence="4 5" key="1">
    <citation type="submission" date="2018-06" db="EMBL/GenBank/DDBJ databases">
        <title>Genomic Encyclopedia of Archaeal and Bacterial Type Strains, Phase II (KMG-II): from individual species to whole genera.</title>
        <authorList>
            <person name="Goeker M."/>
        </authorList>
    </citation>
    <scope>NUCLEOTIDE SEQUENCE [LARGE SCALE GENOMIC DNA]</scope>
    <source>
        <strain evidence="4 5">DSM 25663</strain>
    </source>
</reference>
<dbReference type="Pfam" id="PF04471">
    <property type="entry name" value="Mrr_cat"/>
    <property type="match status" value="1"/>
</dbReference>
<dbReference type="EMBL" id="QLSZ01000006">
    <property type="protein sequence ID" value="RAR71657.1"/>
    <property type="molecule type" value="Genomic_DNA"/>
</dbReference>
<evidence type="ECO:0000256" key="1">
    <source>
        <dbReference type="SAM" id="MobiDB-lite"/>
    </source>
</evidence>
<dbReference type="GO" id="GO:0009307">
    <property type="term" value="P:DNA restriction-modification system"/>
    <property type="evidence" value="ECO:0007669"/>
    <property type="project" value="InterPro"/>
</dbReference>
<evidence type="ECO:0000313" key="5">
    <source>
        <dbReference type="Proteomes" id="UP000248840"/>
    </source>
</evidence>
<protein>
    <submittedName>
        <fullName evidence="4">Restriction system protein</fullName>
    </submittedName>
</protein>
<feature type="domain" description="Restriction system protein Mrr-like N-terminal" evidence="3">
    <location>
        <begin position="11"/>
        <end position="94"/>
    </location>
</feature>
<feature type="region of interest" description="Disordered" evidence="1">
    <location>
        <begin position="119"/>
        <end position="138"/>
    </location>
</feature>
<dbReference type="OrthoDB" id="9803736at2"/>
<dbReference type="InterPro" id="IPR007560">
    <property type="entry name" value="Restrct_endonuc_IV_Mrr"/>
</dbReference>
<dbReference type="Gene3D" id="3.40.1350.10">
    <property type="match status" value="1"/>
</dbReference>
<sequence>MAKRKNSQAEFVKWFGPLLDALRDLGGSAKPREASDKIAEKLNLNDEKLNESLNSGQSRYYNQVAWARQYLAWEGLLDTSQHGIWALSQKGEKTYLDDNESRAIFLKWVDIHRKAKKNKSENEILEEQEENEPDAFQNTNPTDLLQVLQSVSPYGFERICQRLLRESGFERVVVTGQSHDGGIDGHGILEINPFVSFKVLFQCKRYKGTVSRSQVGDFRNAMIGRAEKGIIITTGTFSSDAVKEANRDGAPQIELVDGEKLVEMFKKVELGVKPKTVYEVDLSFFEPYMDK</sequence>
<dbReference type="GO" id="GO:0003677">
    <property type="term" value="F:DNA binding"/>
    <property type="evidence" value="ECO:0007669"/>
    <property type="project" value="InterPro"/>
</dbReference>
<dbReference type="InterPro" id="IPR011856">
    <property type="entry name" value="tRNA_endonuc-like_dom_sf"/>
</dbReference>
<evidence type="ECO:0000313" key="4">
    <source>
        <dbReference type="EMBL" id="RAR71657.1"/>
    </source>
</evidence>
<dbReference type="GO" id="GO:0015666">
    <property type="term" value="F:restriction endodeoxyribonuclease activity"/>
    <property type="evidence" value="ECO:0007669"/>
    <property type="project" value="TreeGrafter"/>
</dbReference>
<proteinExistence type="predicted"/>
<dbReference type="InterPro" id="IPR052906">
    <property type="entry name" value="Type_IV_Methyl-Rstrct_Enzyme"/>
</dbReference>
<evidence type="ECO:0000259" key="2">
    <source>
        <dbReference type="Pfam" id="PF04471"/>
    </source>
</evidence>
<dbReference type="InterPro" id="IPR025745">
    <property type="entry name" value="Mrr-like_N_dom"/>
</dbReference>
<comment type="caution">
    <text evidence="4">The sequence shown here is derived from an EMBL/GenBank/DDBJ whole genome shotgun (WGS) entry which is preliminary data.</text>
</comment>